<feature type="transmembrane region" description="Helical" evidence="1">
    <location>
        <begin position="157"/>
        <end position="179"/>
    </location>
</feature>
<dbReference type="AlphaFoldDB" id="A0A0W8EZP9"/>
<dbReference type="InterPro" id="IPR005325">
    <property type="entry name" value="DUF308_memb"/>
</dbReference>
<feature type="transmembrane region" description="Helical" evidence="1">
    <location>
        <begin position="12"/>
        <end position="36"/>
    </location>
</feature>
<feature type="transmembrane region" description="Helical" evidence="1">
    <location>
        <begin position="73"/>
        <end position="92"/>
    </location>
</feature>
<keyword evidence="1" id="KW-0812">Transmembrane</keyword>
<evidence type="ECO:0000313" key="2">
    <source>
        <dbReference type="EMBL" id="KUG14104.1"/>
    </source>
</evidence>
<feature type="transmembrane region" description="Helical" evidence="1">
    <location>
        <begin position="130"/>
        <end position="151"/>
    </location>
</feature>
<dbReference type="PANTHER" id="PTHR34989">
    <property type="entry name" value="PROTEIN HDED"/>
    <property type="match status" value="1"/>
</dbReference>
<accession>A0A0W8EZP9</accession>
<comment type="caution">
    <text evidence="2">The sequence shown here is derived from an EMBL/GenBank/DDBJ whole genome shotgun (WGS) entry which is preliminary data.</text>
</comment>
<organism evidence="2">
    <name type="scientific">hydrocarbon metagenome</name>
    <dbReference type="NCBI Taxonomy" id="938273"/>
    <lineage>
        <taxon>unclassified sequences</taxon>
        <taxon>metagenomes</taxon>
        <taxon>ecological metagenomes</taxon>
    </lineage>
</organism>
<evidence type="ECO:0000256" key="1">
    <source>
        <dbReference type="SAM" id="Phobius"/>
    </source>
</evidence>
<dbReference type="PANTHER" id="PTHR34989:SF1">
    <property type="entry name" value="PROTEIN HDED"/>
    <property type="match status" value="1"/>
</dbReference>
<dbReference type="EMBL" id="LNQE01001702">
    <property type="protein sequence ID" value="KUG14104.1"/>
    <property type="molecule type" value="Genomic_DNA"/>
</dbReference>
<protein>
    <submittedName>
        <fullName evidence="2">Putative membrane protein</fullName>
    </submittedName>
</protein>
<dbReference type="GO" id="GO:0005886">
    <property type="term" value="C:plasma membrane"/>
    <property type="evidence" value="ECO:0007669"/>
    <property type="project" value="TreeGrafter"/>
</dbReference>
<proteinExistence type="predicted"/>
<sequence>MSELSAEASICHIKWGTFVLIGIMALVFGILFLTFPELTAEVIVILIGVIMIVLAILTVILALMSRVGDSSSVLLLVAGVLGFLVGMSAVIAPVLFGALLSIIIGVVFFVIGIVNIALAMGEKTFPHRWILFLLGLVSIIFAVLLMAYPVLGLVFLFGYLVGIYFVIYGILSLIAGLAIRKVAGDICTV</sequence>
<keyword evidence="1" id="KW-1133">Transmembrane helix</keyword>
<reference evidence="2" key="1">
    <citation type="journal article" date="2015" name="Proc. Natl. Acad. Sci. U.S.A.">
        <title>Networks of energetic and metabolic interactions define dynamics in microbial communities.</title>
        <authorList>
            <person name="Embree M."/>
            <person name="Liu J.K."/>
            <person name="Al-Bassam M.M."/>
            <person name="Zengler K."/>
        </authorList>
    </citation>
    <scope>NUCLEOTIDE SEQUENCE</scope>
</reference>
<feature type="transmembrane region" description="Helical" evidence="1">
    <location>
        <begin position="98"/>
        <end position="118"/>
    </location>
</feature>
<feature type="transmembrane region" description="Helical" evidence="1">
    <location>
        <begin position="42"/>
        <end position="64"/>
    </location>
</feature>
<gene>
    <name evidence="2" type="ORF">ASZ90_016263</name>
</gene>
<dbReference type="Pfam" id="PF03729">
    <property type="entry name" value="DUF308"/>
    <property type="match status" value="1"/>
</dbReference>
<name>A0A0W8EZP9_9ZZZZ</name>
<dbReference type="InterPro" id="IPR052712">
    <property type="entry name" value="Acid_resist_chaperone_HdeD"/>
</dbReference>
<keyword evidence="1" id="KW-0472">Membrane</keyword>